<evidence type="ECO:0000313" key="3">
    <source>
        <dbReference type="Proteomes" id="UP000187209"/>
    </source>
</evidence>
<feature type="region of interest" description="Disordered" evidence="1">
    <location>
        <begin position="509"/>
        <end position="541"/>
    </location>
</feature>
<comment type="caution">
    <text evidence="2">The sequence shown here is derived from an EMBL/GenBank/DDBJ whole genome shotgun (WGS) entry which is preliminary data.</text>
</comment>
<feature type="region of interest" description="Disordered" evidence="1">
    <location>
        <begin position="416"/>
        <end position="475"/>
    </location>
</feature>
<feature type="region of interest" description="Disordered" evidence="1">
    <location>
        <begin position="987"/>
        <end position="1009"/>
    </location>
</feature>
<sequence>MEQLHKALIGFFVEFIASHNTNEGIHQKLISTIMKKKYVQKIIIKCMCKLEPIINDQIIVLNNPKSRKSSSQLAKQSKLLTLAQDIKNVMSNYDHIQGKISNMLDIVESIDFNVDHVSPTKDQSPDKPNALVTFLSSLVHNKRITNDEIEEISEETWSKHMEVEKMLKLEMEKYYNQIDALEQKYLTRLNHYKTKAGLKIDVLEKQNTETWQTFRLLLDRSQMMYEDKISKEYEEYKHDQDIIDNSHNPDFQIKDYSSAVQKIKNLFVVRNVLEKRKLQDEKLAIGLQNKISVFSEKINELKDMNGKLLENATSLTWCFETLVKKFDFPVLIKEKLLRLSQKQKCQKLEAIFRVDEIFEKYSLDTVSHKFDELKEGIANVSEKIKDENIKIRLNKLVIESKLQEIVHTEAVKSVLSTRPSIQPPSTTSSTPTQLIKKPPSGSIRSKLTKDQQISIQNNNSRTNQSPKLQNPLIRETIKKESALERMRKEMYSIDEEIMQVDKILEESLGGSSQTGILSTSDISSKDDDRRQTGKGRNSKYGLRLGISPKSSEISKYDMFSFQNEEIHKEDREMQTVFVEKYNQDTQVNLELYVRIWGIMNKGKKKTWNEEVYDVVEIDGFLYKATEFYIREKTDKNIQTDKESGLLDFSTPNNSIIRGIMSRLKIKKSERQLNKTKLDASVSENLIIKKFGINEQAAFKIEPKETPSPIDNHPTLSDKSIQNDFTDLEMKPSNSTSPIPSLQKISNSLLETKILKLQETLTSNSPLNKSLNTTPHKNNEQKIESLKLASQSYKKEFDLHTQIKGLKKMGFPEVQKLWEDVINRRILEGEKDKISVYLRGYLGTDKFDSEKNRIIGLLETSKSNNKDLESLLSNDIKMSKKLVENWKRFMMKLFEKSSFNFKKLIENSDSPREILYKAAKCIKHVKHRIAYYNDPQAHHSRKSPNKHENLILYSTDKWSVHSTSISPLESVKASSRFKFTKKLALKSQSSRSKTPFKDKIFSDTPKLPYI</sequence>
<dbReference type="OrthoDB" id="326969at2759"/>
<proteinExistence type="predicted"/>
<accession>A0A1R2CS20</accession>
<reference evidence="2 3" key="1">
    <citation type="submission" date="2016-11" db="EMBL/GenBank/DDBJ databases">
        <title>The macronuclear genome of Stentor coeruleus: a giant cell with tiny introns.</title>
        <authorList>
            <person name="Slabodnick M."/>
            <person name="Ruby J.G."/>
            <person name="Reiff S.B."/>
            <person name="Swart E.C."/>
            <person name="Gosai S."/>
            <person name="Prabakaran S."/>
            <person name="Witkowska E."/>
            <person name="Larue G.E."/>
            <person name="Fisher S."/>
            <person name="Freeman R.M."/>
            <person name="Gunawardena J."/>
            <person name="Chu W."/>
            <person name="Stover N.A."/>
            <person name="Gregory B.D."/>
            <person name="Nowacki M."/>
            <person name="Derisi J."/>
            <person name="Roy S.W."/>
            <person name="Marshall W.F."/>
            <person name="Sood P."/>
        </authorList>
    </citation>
    <scope>NUCLEOTIDE SEQUENCE [LARGE SCALE GENOMIC DNA]</scope>
    <source>
        <strain evidence="2">WM001</strain>
    </source>
</reference>
<protein>
    <submittedName>
        <fullName evidence="2">Uncharacterized protein</fullName>
    </submittedName>
</protein>
<organism evidence="2 3">
    <name type="scientific">Stentor coeruleus</name>
    <dbReference type="NCBI Taxonomy" id="5963"/>
    <lineage>
        <taxon>Eukaryota</taxon>
        <taxon>Sar</taxon>
        <taxon>Alveolata</taxon>
        <taxon>Ciliophora</taxon>
        <taxon>Postciliodesmatophora</taxon>
        <taxon>Heterotrichea</taxon>
        <taxon>Heterotrichida</taxon>
        <taxon>Stentoridae</taxon>
        <taxon>Stentor</taxon>
    </lineage>
</organism>
<evidence type="ECO:0000256" key="1">
    <source>
        <dbReference type="SAM" id="MobiDB-lite"/>
    </source>
</evidence>
<feature type="compositionally biased region" description="Low complexity" evidence="1">
    <location>
        <begin position="416"/>
        <end position="432"/>
    </location>
</feature>
<name>A0A1R2CS20_9CILI</name>
<keyword evidence="3" id="KW-1185">Reference proteome</keyword>
<dbReference type="Proteomes" id="UP000187209">
    <property type="component" value="Unassembled WGS sequence"/>
</dbReference>
<feature type="compositionally biased region" description="Polar residues" evidence="1">
    <location>
        <begin position="442"/>
        <end position="468"/>
    </location>
</feature>
<dbReference type="EMBL" id="MPUH01000074">
    <property type="protein sequence ID" value="OMJ91816.1"/>
    <property type="molecule type" value="Genomic_DNA"/>
</dbReference>
<dbReference type="AlphaFoldDB" id="A0A1R2CS20"/>
<gene>
    <name evidence="2" type="ORF">SteCoe_5604</name>
</gene>
<evidence type="ECO:0000313" key="2">
    <source>
        <dbReference type="EMBL" id="OMJ91816.1"/>
    </source>
</evidence>
<feature type="compositionally biased region" description="Polar residues" evidence="1">
    <location>
        <begin position="509"/>
        <end position="522"/>
    </location>
</feature>